<keyword evidence="3" id="KW-1185">Reference proteome</keyword>
<dbReference type="Gene3D" id="2.40.10.10">
    <property type="entry name" value="Trypsin-like serine proteases"/>
    <property type="match status" value="2"/>
</dbReference>
<comment type="caution">
    <text evidence="2">The sequence shown here is derived from an EMBL/GenBank/DDBJ whole genome shotgun (WGS) entry which is preliminary data.</text>
</comment>
<feature type="signal peptide" evidence="1">
    <location>
        <begin position="1"/>
        <end position="17"/>
    </location>
</feature>
<dbReference type="RefSeq" id="WP_329780231.1">
    <property type="nucleotide sequence ID" value="NZ_JAYJJR010000013.1"/>
</dbReference>
<organism evidence="2 3">
    <name type="scientific">[Mycobacterium] crassicus</name>
    <dbReference type="NCBI Taxonomy" id="2872309"/>
    <lineage>
        <taxon>Bacteria</taxon>
        <taxon>Bacillati</taxon>
        <taxon>Actinomycetota</taxon>
        <taxon>Actinomycetes</taxon>
        <taxon>Mycobacteriales</taxon>
        <taxon>Mycobacteriaceae</taxon>
        <taxon>Mycolicibacter</taxon>
    </lineage>
</organism>
<sequence length="213" mass="21317">MTMLAMTVLTLAPTAIAGTGGVVLRPGARVTARTIDGVGAGSCTAGFLAKNRRGHAVLFSAGHCGQGEGTWLTMAAETGGDVPVAEFVVTEFEGIAGEATDIAVLKPAKGVDATGKIGGQIPVSGSVSSIAEGDTLCKMGAVTGLDCGPVVSVSASKVKFAATVEHGDSGGPVFIMRKNGTAAAVGLIIRKSGDALPIAELIGPWLDRWKLTV</sequence>
<name>A0ABU5XNU4_9MYCO</name>
<dbReference type="EMBL" id="JAYJJR010000013">
    <property type="protein sequence ID" value="MEB3022967.1"/>
    <property type="molecule type" value="Genomic_DNA"/>
</dbReference>
<evidence type="ECO:0000256" key="1">
    <source>
        <dbReference type="SAM" id="SignalP"/>
    </source>
</evidence>
<proteinExistence type="predicted"/>
<reference evidence="2 3" key="1">
    <citation type="submission" date="2023-12" db="EMBL/GenBank/DDBJ databases">
        <title>Description of new species of Mycobacterium terrae complex isolated from sewage at the Sao Paulo Zoological Park Foundation in Brazil.</title>
        <authorList>
            <person name="Romagnoli C.L."/>
            <person name="Conceicao E.C."/>
            <person name="Machado E."/>
            <person name="Barreto L.B.P.F."/>
            <person name="Sharma A."/>
            <person name="Silva N.M."/>
            <person name="Marques L.E."/>
            <person name="Juliana M.A."/>
            <person name="Lourenco M.C.S."/>
            <person name="Digiampietri L.A."/>
            <person name="Suffys P.N."/>
            <person name="Viana-Niero C."/>
        </authorList>
    </citation>
    <scope>NUCLEOTIDE SEQUENCE [LARGE SCALE GENOMIC DNA]</scope>
    <source>
        <strain evidence="2 3">MYC098</strain>
    </source>
</reference>
<evidence type="ECO:0000313" key="2">
    <source>
        <dbReference type="EMBL" id="MEB3022967.1"/>
    </source>
</evidence>
<keyword evidence="1" id="KW-0732">Signal</keyword>
<dbReference type="InterPro" id="IPR009003">
    <property type="entry name" value="Peptidase_S1_PA"/>
</dbReference>
<gene>
    <name evidence="2" type="ORF">K6T79_18150</name>
</gene>
<accession>A0ABU5XNU4</accession>
<feature type="chain" id="PRO_5045805008" description="Serine protease" evidence="1">
    <location>
        <begin position="18"/>
        <end position="213"/>
    </location>
</feature>
<dbReference type="InterPro" id="IPR043504">
    <property type="entry name" value="Peptidase_S1_PA_chymotrypsin"/>
</dbReference>
<dbReference type="SUPFAM" id="SSF50494">
    <property type="entry name" value="Trypsin-like serine proteases"/>
    <property type="match status" value="1"/>
</dbReference>
<evidence type="ECO:0000313" key="3">
    <source>
        <dbReference type="Proteomes" id="UP001299596"/>
    </source>
</evidence>
<dbReference type="Proteomes" id="UP001299596">
    <property type="component" value="Unassembled WGS sequence"/>
</dbReference>
<evidence type="ECO:0008006" key="4">
    <source>
        <dbReference type="Google" id="ProtNLM"/>
    </source>
</evidence>
<protein>
    <recommendedName>
        <fullName evidence="4">Serine protease</fullName>
    </recommendedName>
</protein>